<feature type="non-terminal residue" evidence="2">
    <location>
        <position position="1"/>
    </location>
</feature>
<accession>A0A0F9G2P9</accession>
<comment type="caution">
    <text evidence="2">The sequence shown here is derived from an EMBL/GenBank/DDBJ whole genome shotgun (WGS) entry which is preliminary data.</text>
</comment>
<name>A0A0F9G2P9_9ZZZZ</name>
<reference evidence="2" key="1">
    <citation type="journal article" date="2015" name="Nature">
        <title>Complex archaea that bridge the gap between prokaryotes and eukaryotes.</title>
        <authorList>
            <person name="Spang A."/>
            <person name="Saw J.H."/>
            <person name="Jorgensen S.L."/>
            <person name="Zaremba-Niedzwiedzka K."/>
            <person name="Martijn J."/>
            <person name="Lind A.E."/>
            <person name="van Eijk R."/>
            <person name="Schleper C."/>
            <person name="Guy L."/>
            <person name="Ettema T.J."/>
        </authorList>
    </citation>
    <scope>NUCLEOTIDE SEQUENCE</scope>
</reference>
<dbReference type="InterPro" id="IPR036844">
    <property type="entry name" value="Hint_dom_sf"/>
</dbReference>
<evidence type="ECO:0000259" key="1">
    <source>
        <dbReference type="SMART" id="SM00306"/>
    </source>
</evidence>
<organism evidence="2">
    <name type="scientific">marine sediment metagenome</name>
    <dbReference type="NCBI Taxonomy" id="412755"/>
    <lineage>
        <taxon>unclassified sequences</taxon>
        <taxon>metagenomes</taxon>
        <taxon>ecological metagenomes</taxon>
    </lineage>
</organism>
<dbReference type="Pfam" id="PF07591">
    <property type="entry name" value="PT-HINT"/>
    <property type="match status" value="1"/>
</dbReference>
<feature type="domain" description="Hint" evidence="1">
    <location>
        <begin position="1"/>
        <end position="99"/>
    </location>
</feature>
<proteinExistence type="predicted"/>
<dbReference type="EMBL" id="LAZR01028043">
    <property type="protein sequence ID" value="KKL63805.1"/>
    <property type="molecule type" value="Genomic_DNA"/>
</dbReference>
<dbReference type="CDD" id="cd00081">
    <property type="entry name" value="Hint"/>
    <property type="match status" value="1"/>
</dbReference>
<evidence type="ECO:0000313" key="2">
    <source>
        <dbReference type="EMBL" id="KKL63805.1"/>
    </source>
</evidence>
<sequence length="117" mass="13298">KQGPVPIEKITRGTEVYAYDIESGQWSYKPVIETIAHDYTGDMVTIKEDKATIKATADHPFYVTNNVKSDYRPHIKIKNNTGWVRAGNLTAGDILLLKDNIAHCYRFVRDKSDGSRR</sequence>
<dbReference type="InterPro" id="IPR003587">
    <property type="entry name" value="Hint_dom_N"/>
</dbReference>
<dbReference type="SMART" id="SM00306">
    <property type="entry name" value="HintN"/>
    <property type="match status" value="1"/>
</dbReference>
<dbReference type="SUPFAM" id="SSF51294">
    <property type="entry name" value="Hedgehog/intein (Hint) domain"/>
    <property type="match status" value="1"/>
</dbReference>
<protein>
    <recommendedName>
        <fullName evidence="1">Hint domain-containing protein</fullName>
    </recommendedName>
</protein>
<dbReference type="Gene3D" id="2.170.16.10">
    <property type="entry name" value="Hedgehog/Intein (Hint) domain"/>
    <property type="match status" value="1"/>
</dbReference>
<gene>
    <name evidence="2" type="ORF">LCGC14_2171450</name>
</gene>
<dbReference type="AlphaFoldDB" id="A0A0F9G2P9"/>